<evidence type="ECO:0000313" key="7">
    <source>
        <dbReference type="Proteomes" id="UP000305948"/>
    </source>
</evidence>
<dbReference type="InterPro" id="IPR039774">
    <property type="entry name" value="Sin3-like"/>
</dbReference>
<dbReference type="Proteomes" id="UP000305948">
    <property type="component" value="Unassembled WGS sequence"/>
</dbReference>
<evidence type="ECO:0000256" key="3">
    <source>
        <dbReference type="ARBA" id="ARBA00023242"/>
    </source>
</evidence>
<dbReference type="InterPro" id="IPR036600">
    <property type="entry name" value="PAH_sf"/>
</dbReference>
<keyword evidence="3 4" id="KW-0539">Nucleus</keyword>
<dbReference type="Gene3D" id="1.20.1160.11">
    <property type="entry name" value="Paired amphipathic helix"/>
    <property type="match status" value="2"/>
</dbReference>
<dbReference type="PANTHER" id="PTHR12346:SF0">
    <property type="entry name" value="SIN3A, ISOFORM G"/>
    <property type="match status" value="1"/>
</dbReference>
<dbReference type="STRING" id="5364.A0A5C3N8N6"/>
<evidence type="ECO:0000256" key="4">
    <source>
        <dbReference type="PROSITE-ProRule" id="PRU00810"/>
    </source>
</evidence>
<keyword evidence="7" id="KW-1185">Reference proteome</keyword>
<proteinExistence type="predicted"/>
<dbReference type="OrthoDB" id="10265969at2759"/>
<dbReference type="AlphaFoldDB" id="A0A5C3N8N6"/>
<organism evidence="6 7">
    <name type="scientific">Heliocybe sulcata</name>
    <dbReference type="NCBI Taxonomy" id="5364"/>
    <lineage>
        <taxon>Eukaryota</taxon>
        <taxon>Fungi</taxon>
        <taxon>Dikarya</taxon>
        <taxon>Basidiomycota</taxon>
        <taxon>Agaricomycotina</taxon>
        <taxon>Agaricomycetes</taxon>
        <taxon>Gloeophyllales</taxon>
        <taxon>Gloeophyllaceae</taxon>
        <taxon>Heliocybe</taxon>
    </lineage>
</organism>
<dbReference type="FunFam" id="1.20.1160.11:FF:000001">
    <property type="entry name" value="Paired amphipathic helix protein Sin3"/>
    <property type="match status" value="1"/>
</dbReference>
<keyword evidence="2" id="KW-0678">Repressor</keyword>
<protein>
    <recommendedName>
        <fullName evidence="8">PAH2 domain-containing protein</fullName>
    </recommendedName>
</protein>
<evidence type="ECO:0008006" key="8">
    <source>
        <dbReference type="Google" id="ProtNLM"/>
    </source>
</evidence>
<dbReference type="PROSITE" id="PS51477">
    <property type="entry name" value="PAH"/>
    <property type="match status" value="1"/>
</dbReference>
<evidence type="ECO:0000256" key="1">
    <source>
        <dbReference type="ARBA" id="ARBA00004123"/>
    </source>
</evidence>
<evidence type="ECO:0000256" key="5">
    <source>
        <dbReference type="SAM" id="MobiDB-lite"/>
    </source>
</evidence>
<dbReference type="GO" id="GO:0000122">
    <property type="term" value="P:negative regulation of transcription by RNA polymerase II"/>
    <property type="evidence" value="ECO:0007669"/>
    <property type="project" value="TreeGrafter"/>
</dbReference>
<comment type="subcellular location">
    <subcellularLocation>
        <location evidence="1 4">Nucleus</location>
    </subcellularLocation>
</comment>
<name>A0A5C3N8N6_9AGAM</name>
<dbReference type="PANTHER" id="PTHR12346">
    <property type="entry name" value="SIN3B-RELATED"/>
    <property type="match status" value="1"/>
</dbReference>
<dbReference type="InterPro" id="IPR003822">
    <property type="entry name" value="PAH"/>
</dbReference>
<reference evidence="6 7" key="1">
    <citation type="journal article" date="2019" name="Nat. Ecol. Evol.">
        <title>Megaphylogeny resolves global patterns of mushroom evolution.</title>
        <authorList>
            <person name="Varga T."/>
            <person name="Krizsan K."/>
            <person name="Foldi C."/>
            <person name="Dima B."/>
            <person name="Sanchez-Garcia M."/>
            <person name="Sanchez-Ramirez S."/>
            <person name="Szollosi G.J."/>
            <person name="Szarkandi J.G."/>
            <person name="Papp V."/>
            <person name="Albert L."/>
            <person name="Andreopoulos W."/>
            <person name="Angelini C."/>
            <person name="Antonin V."/>
            <person name="Barry K.W."/>
            <person name="Bougher N.L."/>
            <person name="Buchanan P."/>
            <person name="Buyck B."/>
            <person name="Bense V."/>
            <person name="Catcheside P."/>
            <person name="Chovatia M."/>
            <person name="Cooper J."/>
            <person name="Damon W."/>
            <person name="Desjardin D."/>
            <person name="Finy P."/>
            <person name="Geml J."/>
            <person name="Haridas S."/>
            <person name="Hughes K."/>
            <person name="Justo A."/>
            <person name="Karasinski D."/>
            <person name="Kautmanova I."/>
            <person name="Kiss B."/>
            <person name="Kocsube S."/>
            <person name="Kotiranta H."/>
            <person name="LaButti K.M."/>
            <person name="Lechner B.E."/>
            <person name="Liimatainen K."/>
            <person name="Lipzen A."/>
            <person name="Lukacs Z."/>
            <person name="Mihaltcheva S."/>
            <person name="Morgado L.N."/>
            <person name="Niskanen T."/>
            <person name="Noordeloos M.E."/>
            <person name="Ohm R.A."/>
            <person name="Ortiz-Santana B."/>
            <person name="Ovrebo C."/>
            <person name="Racz N."/>
            <person name="Riley R."/>
            <person name="Savchenko A."/>
            <person name="Shiryaev A."/>
            <person name="Soop K."/>
            <person name="Spirin V."/>
            <person name="Szebenyi C."/>
            <person name="Tomsovsky M."/>
            <person name="Tulloss R.E."/>
            <person name="Uehling J."/>
            <person name="Grigoriev I.V."/>
            <person name="Vagvolgyi C."/>
            <person name="Papp T."/>
            <person name="Martin F.M."/>
            <person name="Miettinen O."/>
            <person name="Hibbett D.S."/>
            <person name="Nagy L.G."/>
        </authorList>
    </citation>
    <scope>NUCLEOTIDE SEQUENCE [LARGE SCALE GENOMIC DNA]</scope>
    <source>
        <strain evidence="6 7">OMC1185</strain>
    </source>
</reference>
<dbReference type="GO" id="GO:0070822">
    <property type="term" value="C:Sin3-type complex"/>
    <property type="evidence" value="ECO:0007669"/>
    <property type="project" value="TreeGrafter"/>
</dbReference>
<feature type="region of interest" description="Disordered" evidence="5">
    <location>
        <begin position="211"/>
        <end position="267"/>
    </location>
</feature>
<accession>A0A5C3N8N6</accession>
<dbReference type="EMBL" id="ML213506">
    <property type="protein sequence ID" value="TFK54054.1"/>
    <property type="molecule type" value="Genomic_DNA"/>
</dbReference>
<evidence type="ECO:0000313" key="6">
    <source>
        <dbReference type="EMBL" id="TFK54054.1"/>
    </source>
</evidence>
<dbReference type="Pfam" id="PF02671">
    <property type="entry name" value="PAH"/>
    <property type="match status" value="1"/>
</dbReference>
<gene>
    <name evidence="6" type="ORF">OE88DRAFT_1654534</name>
</gene>
<dbReference type="GO" id="GO:0003714">
    <property type="term" value="F:transcription corepressor activity"/>
    <property type="evidence" value="ECO:0007669"/>
    <property type="project" value="InterPro"/>
</dbReference>
<sequence length="267" mass="30054">MSVDLQSDRQVDATDALSYVMAVKTEFHDQPDVYQHFLNILNDFKRGIIDTPGSIHRVLSLFLGYPTLIKGFNAFLPDGYDIEISPDSQAEFPFTVSNPSGTAIRVRCPHADPTGGPEASPRDLKAWELAKAYVLKIKLHFTHEPETYRQFVDALCHVGDEVCFIYWAISQHKHGLQNLEAFMAQVKTIFKDDHNLFEELHHLITGVIDGDSRPATSAAETRSPGRGANPAGSSQHRGASRRKRKSVDTEDVTDDLRRSQRRIRRAK</sequence>
<evidence type="ECO:0000256" key="2">
    <source>
        <dbReference type="ARBA" id="ARBA00022491"/>
    </source>
</evidence>
<dbReference type="SUPFAM" id="SSF47762">
    <property type="entry name" value="PAH2 domain"/>
    <property type="match status" value="2"/>
</dbReference>